<evidence type="ECO:0000256" key="6">
    <source>
        <dbReference type="ARBA" id="ARBA00022989"/>
    </source>
</evidence>
<evidence type="ECO:0000313" key="10">
    <source>
        <dbReference type="EMBL" id="AKT37600.1"/>
    </source>
</evidence>
<feature type="domain" description="ABC transmembrane type-1" evidence="9">
    <location>
        <begin position="15"/>
        <end position="207"/>
    </location>
</feature>
<comment type="similarity">
    <text evidence="2">Belongs to the binding-protein-dependent transport system permease family. CysTW subfamily.</text>
</comment>
<evidence type="ECO:0000256" key="1">
    <source>
        <dbReference type="ARBA" id="ARBA00004651"/>
    </source>
</evidence>
<dbReference type="InterPro" id="IPR000515">
    <property type="entry name" value="MetI-like"/>
</dbReference>
<feature type="transmembrane region" description="Helical" evidence="8">
    <location>
        <begin position="54"/>
        <end position="77"/>
    </location>
</feature>
<dbReference type="InterPro" id="IPR035906">
    <property type="entry name" value="MetI-like_sf"/>
</dbReference>
<evidence type="ECO:0000256" key="4">
    <source>
        <dbReference type="ARBA" id="ARBA00022475"/>
    </source>
</evidence>
<protein>
    <submittedName>
        <fullName evidence="10">Methionine ABC transporter permease</fullName>
    </submittedName>
</protein>
<evidence type="ECO:0000256" key="5">
    <source>
        <dbReference type="ARBA" id="ARBA00022692"/>
    </source>
</evidence>
<dbReference type="PROSITE" id="PS50928">
    <property type="entry name" value="ABC_TM1"/>
    <property type="match status" value="1"/>
</dbReference>
<dbReference type="CDD" id="cd06261">
    <property type="entry name" value="TM_PBP2"/>
    <property type="match status" value="1"/>
</dbReference>
<name>A0A0K1E9R0_CHOCO</name>
<feature type="transmembrane region" description="Helical" evidence="8">
    <location>
        <begin position="147"/>
        <end position="170"/>
    </location>
</feature>
<dbReference type="AlphaFoldDB" id="A0A0K1E9R0"/>
<comment type="subcellular location">
    <subcellularLocation>
        <location evidence="1 8">Cell membrane</location>
        <topology evidence="1 8">Multi-pass membrane protein</topology>
    </subcellularLocation>
</comment>
<dbReference type="InterPro" id="IPR051322">
    <property type="entry name" value="AA_ABC_Transporter_Permease"/>
</dbReference>
<dbReference type="Proteomes" id="UP000067626">
    <property type="component" value="Chromosome"/>
</dbReference>
<dbReference type="STRING" id="52.CMC5_017410"/>
<keyword evidence="5 8" id="KW-0812">Transmembrane</keyword>
<dbReference type="EMBL" id="CP012159">
    <property type="protein sequence ID" value="AKT37600.1"/>
    <property type="molecule type" value="Genomic_DNA"/>
</dbReference>
<evidence type="ECO:0000256" key="3">
    <source>
        <dbReference type="ARBA" id="ARBA00022448"/>
    </source>
</evidence>
<dbReference type="Gene3D" id="1.10.3720.10">
    <property type="entry name" value="MetI-like"/>
    <property type="match status" value="1"/>
</dbReference>
<dbReference type="SUPFAM" id="SSF161098">
    <property type="entry name" value="MetI-like"/>
    <property type="match status" value="1"/>
</dbReference>
<dbReference type="NCBIfam" id="NF008049">
    <property type="entry name" value="PRK10782.1"/>
    <property type="match status" value="1"/>
</dbReference>
<dbReference type="GO" id="GO:0048473">
    <property type="term" value="P:D-methionine transmembrane transport"/>
    <property type="evidence" value="ECO:0007669"/>
    <property type="project" value="TreeGrafter"/>
</dbReference>
<evidence type="ECO:0000313" key="11">
    <source>
        <dbReference type="Proteomes" id="UP000067626"/>
    </source>
</evidence>
<dbReference type="PANTHER" id="PTHR30450">
    <property type="entry name" value="ABC TRANSPORTER PERMEASE"/>
    <property type="match status" value="1"/>
</dbReference>
<feature type="transmembrane region" description="Helical" evidence="8">
    <location>
        <begin position="89"/>
        <end position="107"/>
    </location>
</feature>
<sequence length="219" mass="22777">MSTLETLLALLVPATLETLLMVAVATLVSCVVGLAVGVIVVVTEPQGLLPSPLLHRALGVLVNIGRSIPFVILMVAIVPFTRLVVGTSIGTRAAIAPLVVAAIPYVARLVETSLRDVPAGIIEAVVTMGATPLQVIRHAYLREALPALIRGATLTAISLVSYSAMAGAVGGGGLGDLAVRYGYQRFRTDVMVATVVVLLVLVQGLQAAGERLARHVDHR</sequence>
<dbReference type="Pfam" id="PF00528">
    <property type="entry name" value="BPD_transp_1"/>
    <property type="match status" value="1"/>
</dbReference>
<dbReference type="RefSeq" id="WP_050429947.1">
    <property type="nucleotide sequence ID" value="NZ_CP012159.1"/>
</dbReference>
<organism evidence="10 11">
    <name type="scientific">Chondromyces crocatus</name>
    <dbReference type="NCBI Taxonomy" id="52"/>
    <lineage>
        <taxon>Bacteria</taxon>
        <taxon>Pseudomonadati</taxon>
        <taxon>Myxococcota</taxon>
        <taxon>Polyangia</taxon>
        <taxon>Polyangiales</taxon>
        <taxon>Polyangiaceae</taxon>
        <taxon>Chondromyces</taxon>
    </lineage>
</organism>
<dbReference type="GO" id="GO:0005886">
    <property type="term" value="C:plasma membrane"/>
    <property type="evidence" value="ECO:0007669"/>
    <property type="project" value="UniProtKB-SubCell"/>
</dbReference>
<evidence type="ECO:0000256" key="8">
    <source>
        <dbReference type="RuleBase" id="RU363032"/>
    </source>
</evidence>
<dbReference type="FunFam" id="1.10.3720.10:FF:000002">
    <property type="entry name" value="D-methionine ABC transporter permease MetI"/>
    <property type="match status" value="1"/>
</dbReference>
<dbReference type="KEGG" id="ccro:CMC5_017410"/>
<keyword evidence="4" id="KW-1003">Cell membrane</keyword>
<dbReference type="PANTHER" id="PTHR30450:SF1">
    <property type="entry name" value="D-METHIONINE TRANSPORT SYSTEM PERMEASE PROTEIN METI-RELATED"/>
    <property type="match status" value="1"/>
</dbReference>
<keyword evidence="11" id="KW-1185">Reference proteome</keyword>
<dbReference type="OrthoDB" id="5322475at2"/>
<evidence type="ECO:0000256" key="2">
    <source>
        <dbReference type="ARBA" id="ARBA00007069"/>
    </source>
</evidence>
<proteinExistence type="inferred from homology"/>
<reference evidence="10 11" key="1">
    <citation type="submission" date="2015-07" db="EMBL/GenBank/DDBJ databases">
        <title>Genome analysis of myxobacterium Chondromyces crocatus Cm c5 reveals a high potential for natural compound synthesis and the genetic basis for the loss of fruiting body formation.</title>
        <authorList>
            <person name="Zaburannyi N."/>
            <person name="Bunk B."/>
            <person name="Maier J."/>
            <person name="Overmann J."/>
            <person name="Mueller R."/>
        </authorList>
    </citation>
    <scope>NUCLEOTIDE SEQUENCE [LARGE SCALE GENOMIC DNA]</scope>
    <source>
        <strain evidence="10 11">Cm c5</strain>
    </source>
</reference>
<evidence type="ECO:0000256" key="7">
    <source>
        <dbReference type="ARBA" id="ARBA00023136"/>
    </source>
</evidence>
<dbReference type="PATRIC" id="fig|52.7.peg.1870"/>
<keyword evidence="6 8" id="KW-1133">Transmembrane helix</keyword>
<feature type="transmembrane region" description="Helical" evidence="8">
    <location>
        <begin position="190"/>
        <end position="209"/>
    </location>
</feature>
<gene>
    <name evidence="10" type="ORF">CMC5_017410</name>
</gene>
<accession>A0A0K1E9R0</accession>
<keyword evidence="3 8" id="KW-0813">Transport</keyword>
<keyword evidence="7 8" id="KW-0472">Membrane</keyword>
<feature type="transmembrane region" description="Helical" evidence="8">
    <location>
        <begin position="20"/>
        <end position="42"/>
    </location>
</feature>
<evidence type="ECO:0000259" key="9">
    <source>
        <dbReference type="PROSITE" id="PS50928"/>
    </source>
</evidence>